<protein>
    <submittedName>
        <fullName evidence="1">Uncharacterized protein</fullName>
    </submittedName>
</protein>
<dbReference type="KEGG" id="salo:EF888_12880"/>
<proteinExistence type="predicted"/>
<accession>A0A316G9L6</accession>
<reference evidence="1 2" key="1">
    <citation type="submission" date="2018-05" db="EMBL/GenBank/DDBJ databases">
        <title>Genomic Encyclopedia of Type Strains, Phase IV (KMG-IV): sequencing the most valuable type-strain genomes for metagenomic binning, comparative biology and taxonomic classification.</title>
        <authorList>
            <person name="Goeker M."/>
        </authorList>
    </citation>
    <scope>NUCLEOTIDE SEQUENCE [LARGE SCALE GENOMIC DNA]</scope>
    <source>
        <strain evidence="1 2">DSM 103371</strain>
    </source>
</reference>
<keyword evidence="2" id="KW-1185">Reference proteome</keyword>
<sequence>MDKDDKPHGFASKRDIAMVARATIELFGNGAIAKRRERLSEVKEGGNVQSIEYWQLLLEEVERLHRRRHKY</sequence>
<evidence type="ECO:0000313" key="2">
    <source>
        <dbReference type="Proteomes" id="UP000245390"/>
    </source>
</evidence>
<organism evidence="1 2">
    <name type="scientific">Silicimonas algicola</name>
    <dbReference type="NCBI Taxonomy" id="1826607"/>
    <lineage>
        <taxon>Bacteria</taxon>
        <taxon>Pseudomonadati</taxon>
        <taxon>Pseudomonadota</taxon>
        <taxon>Alphaproteobacteria</taxon>
        <taxon>Rhodobacterales</taxon>
        <taxon>Paracoccaceae</taxon>
    </lineage>
</organism>
<dbReference type="EMBL" id="QGGV01000002">
    <property type="protein sequence ID" value="PWK57611.1"/>
    <property type="molecule type" value="Genomic_DNA"/>
</dbReference>
<dbReference type="RefSeq" id="WP_109758212.1">
    <property type="nucleotide sequence ID" value="NZ_CP034588.1"/>
</dbReference>
<dbReference type="Proteomes" id="UP000245390">
    <property type="component" value="Unassembled WGS sequence"/>
</dbReference>
<name>A0A316G9L6_9RHOB</name>
<comment type="caution">
    <text evidence="1">The sequence shown here is derived from an EMBL/GenBank/DDBJ whole genome shotgun (WGS) entry which is preliminary data.</text>
</comment>
<dbReference type="AlphaFoldDB" id="A0A316G9L6"/>
<evidence type="ECO:0000313" key="1">
    <source>
        <dbReference type="EMBL" id="PWK57611.1"/>
    </source>
</evidence>
<gene>
    <name evidence="1" type="ORF">C8D95_102256</name>
</gene>